<evidence type="ECO:0000313" key="3">
    <source>
        <dbReference type="EMBL" id="KAK0719015.1"/>
    </source>
</evidence>
<accession>A0AA40DXA2</accession>
<gene>
    <name evidence="3" type="ORF">B0T21DRAFT_374592</name>
</gene>
<dbReference type="Proteomes" id="UP001172159">
    <property type="component" value="Unassembled WGS sequence"/>
</dbReference>
<evidence type="ECO:0000313" key="4">
    <source>
        <dbReference type="Proteomes" id="UP001172159"/>
    </source>
</evidence>
<name>A0AA40DXA2_9PEZI</name>
<keyword evidence="2" id="KW-0812">Transmembrane</keyword>
<sequence length="115" mass="13427">MGWTFYLVWAGLNLINAIIFWLFYPETGGLALENWSDRWCDRRGQRCVVRETAVGQSKSCRRSCQSVKSEGSWRWRETASLVSDCKSDETWMSCQTRNNPDERAHPPNMKHPKRA</sequence>
<keyword evidence="2" id="KW-1133">Transmembrane helix</keyword>
<protein>
    <submittedName>
        <fullName evidence="3">Uncharacterized protein</fullName>
    </submittedName>
</protein>
<keyword evidence="2" id="KW-0472">Membrane</keyword>
<evidence type="ECO:0000256" key="2">
    <source>
        <dbReference type="SAM" id="Phobius"/>
    </source>
</evidence>
<keyword evidence="4" id="KW-1185">Reference proteome</keyword>
<dbReference type="EMBL" id="JAUKTV010000013">
    <property type="protein sequence ID" value="KAK0719015.1"/>
    <property type="molecule type" value="Genomic_DNA"/>
</dbReference>
<feature type="region of interest" description="Disordered" evidence="1">
    <location>
        <begin position="93"/>
        <end position="115"/>
    </location>
</feature>
<evidence type="ECO:0000256" key="1">
    <source>
        <dbReference type="SAM" id="MobiDB-lite"/>
    </source>
</evidence>
<proteinExistence type="predicted"/>
<reference evidence="3" key="1">
    <citation type="submission" date="2023-06" db="EMBL/GenBank/DDBJ databases">
        <title>Genome-scale phylogeny and comparative genomics of the fungal order Sordariales.</title>
        <authorList>
            <consortium name="Lawrence Berkeley National Laboratory"/>
            <person name="Hensen N."/>
            <person name="Bonometti L."/>
            <person name="Westerberg I."/>
            <person name="Brannstrom I.O."/>
            <person name="Guillou S."/>
            <person name="Cros-Aarteil S."/>
            <person name="Calhoun S."/>
            <person name="Haridas S."/>
            <person name="Kuo A."/>
            <person name="Mondo S."/>
            <person name="Pangilinan J."/>
            <person name="Riley R."/>
            <person name="Labutti K."/>
            <person name="Andreopoulos B."/>
            <person name="Lipzen A."/>
            <person name="Chen C."/>
            <person name="Yanf M."/>
            <person name="Daum C."/>
            <person name="Ng V."/>
            <person name="Clum A."/>
            <person name="Steindorff A."/>
            <person name="Ohm R."/>
            <person name="Martin F."/>
            <person name="Silar P."/>
            <person name="Natvig D."/>
            <person name="Lalanne C."/>
            <person name="Gautier V."/>
            <person name="Ament-Velasquez S.L."/>
            <person name="Kruys A."/>
            <person name="Hutchinson M.I."/>
            <person name="Powell A.J."/>
            <person name="Barry K."/>
            <person name="Miller A.N."/>
            <person name="Grigoriev I.V."/>
            <person name="Debuchy R."/>
            <person name="Gladieux P."/>
            <person name="Thoren M.H."/>
            <person name="Johannesson H."/>
        </authorList>
    </citation>
    <scope>NUCLEOTIDE SEQUENCE</scope>
    <source>
        <strain evidence="3">CBS 540.89</strain>
    </source>
</reference>
<dbReference type="AlphaFoldDB" id="A0AA40DXA2"/>
<organism evidence="3 4">
    <name type="scientific">Apiosordaria backusii</name>
    <dbReference type="NCBI Taxonomy" id="314023"/>
    <lineage>
        <taxon>Eukaryota</taxon>
        <taxon>Fungi</taxon>
        <taxon>Dikarya</taxon>
        <taxon>Ascomycota</taxon>
        <taxon>Pezizomycotina</taxon>
        <taxon>Sordariomycetes</taxon>
        <taxon>Sordariomycetidae</taxon>
        <taxon>Sordariales</taxon>
        <taxon>Lasiosphaeriaceae</taxon>
        <taxon>Apiosordaria</taxon>
    </lineage>
</organism>
<feature type="transmembrane region" description="Helical" evidence="2">
    <location>
        <begin position="6"/>
        <end position="24"/>
    </location>
</feature>
<comment type="caution">
    <text evidence="3">The sequence shown here is derived from an EMBL/GenBank/DDBJ whole genome shotgun (WGS) entry which is preliminary data.</text>
</comment>